<dbReference type="InterPro" id="IPR011604">
    <property type="entry name" value="PDDEXK-like_dom_sf"/>
</dbReference>
<gene>
    <name evidence="2" type="ORF">A2896_02685</name>
</gene>
<organism evidence="2 3">
    <name type="scientific">Candidatus Nealsonbacteria bacterium RIFCSPLOWO2_01_FULL_43_32</name>
    <dbReference type="NCBI Taxonomy" id="1801672"/>
    <lineage>
        <taxon>Bacteria</taxon>
        <taxon>Candidatus Nealsoniibacteriota</taxon>
    </lineage>
</organism>
<evidence type="ECO:0000313" key="3">
    <source>
        <dbReference type="Proteomes" id="UP000178647"/>
    </source>
</evidence>
<comment type="caution">
    <text evidence="2">The sequence shown here is derived from an EMBL/GenBank/DDBJ whole genome shotgun (WGS) entry which is preliminary data.</text>
</comment>
<dbReference type="InterPro" id="IPR038726">
    <property type="entry name" value="PDDEXK_AddAB-type"/>
</dbReference>
<evidence type="ECO:0000313" key="2">
    <source>
        <dbReference type="EMBL" id="OGZ24759.1"/>
    </source>
</evidence>
<sequence length="230" mass="27115">MLKELIDQFYLDRHRDREQYHFYITDAGKCGRAIFFKFKNVPREQMEARILRLFDHGDYIQMQILNTLFSLGIVRSSEVQIPPQALVSGRADAIITLNNELYVVDFKSMNSMIFRKLQEPKEENVNQIQLYLHYFKIEKGILLYMSKDTSELKDFIISYNPKLVQGLLTGLEDLDKKIKADIIPERLADWPQNWQCQYCQFKDICASSDEGEVKWADFKKKIEKLGEQVV</sequence>
<dbReference type="AlphaFoldDB" id="A0A1G2EG46"/>
<dbReference type="EMBL" id="MHMH01000006">
    <property type="protein sequence ID" value="OGZ24759.1"/>
    <property type="molecule type" value="Genomic_DNA"/>
</dbReference>
<dbReference type="Proteomes" id="UP000178647">
    <property type="component" value="Unassembled WGS sequence"/>
</dbReference>
<dbReference type="Gene3D" id="3.90.320.10">
    <property type="match status" value="1"/>
</dbReference>
<name>A0A1G2EG46_9BACT</name>
<dbReference type="STRING" id="1801672.A2896_02685"/>
<dbReference type="Pfam" id="PF12705">
    <property type="entry name" value="PDDEXK_1"/>
    <property type="match status" value="1"/>
</dbReference>
<dbReference type="PROSITE" id="PS00268">
    <property type="entry name" value="CECROPIN"/>
    <property type="match status" value="1"/>
</dbReference>
<feature type="domain" description="PD-(D/E)XK endonuclease-like" evidence="1">
    <location>
        <begin position="83"/>
        <end position="205"/>
    </location>
</feature>
<accession>A0A1G2EG46</accession>
<reference evidence="2 3" key="1">
    <citation type="journal article" date="2016" name="Nat. Commun.">
        <title>Thousands of microbial genomes shed light on interconnected biogeochemical processes in an aquifer system.</title>
        <authorList>
            <person name="Anantharaman K."/>
            <person name="Brown C.T."/>
            <person name="Hug L.A."/>
            <person name="Sharon I."/>
            <person name="Castelle C.J."/>
            <person name="Probst A.J."/>
            <person name="Thomas B.C."/>
            <person name="Singh A."/>
            <person name="Wilkins M.J."/>
            <person name="Karaoz U."/>
            <person name="Brodie E.L."/>
            <person name="Williams K.H."/>
            <person name="Hubbard S.S."/>
            <person name="Banfield J.F."/>
        </authorList>
    </citation>
    <scope>NUCLEOTIDE SEQUENCE [LARGE SCALE GENOMIC DNA]</scope>
</reference>
<evidence type="ECO:0000259" key="1">
    <source>
        <dbReference type="Pfam" id="PF12705"/>
    </source>
</evidence>
<protein>
    <recommendedName>
        <fullName evidence="1">PD-(D/E)XK endonuclease-like domain-containing protein</fullName>
    </recommendedName>
</protein>
<proteinExistence type="predicted"/>